<gene>
    <name evidence="2" type="ORF">B0I29_12420</name>
</gene>
<reference evidence="2 3" key="1">
    <citation type="submission" date="2018-06" db="EMBL/GenBank/DDBJ databases">
        <title>Genomic Encyclopedia of Type Strains, Phase III (KMG-III): the genomes of soil and plant-associated and newly described type strains.</title>
        <authorList>
            <person name="Whitman W."/>
        </authorList>
    </citation>
    <scope>NUCLEOTIDE SEQUENCE [LARGE SCALE GENOMIC DNA]</scope>
    <source>
        <strain evidence="2 3">CGMCC 4.7090</strain>
    </source>
</reference>
<organism evidence="2 3">
    <name type="scientific">Actinoplanes lutulentus</name>
    <dbReference type="NCBI Taxonomy" id="1287878"/>
    <lineage>
        <taxon>Bacteria</taxon>
        <taxon>Bacillati</taxon>
        <taxon>Actinomycetota</taxon>
        <taxon>Actinomycetes</taxon>
        <taxon>Micromonosporales</taxon>
        <taxon>Micromonosporaceae</taxon>
        <taxon>Actinoplanes</taxon>
    </lineage>
</organism>
<protein>
    <recommendedName>
        <fullName evidence="4">FXSXX-COOH protein</fullName>
    </recommendedName>
</protein>
<evidence type="ECO:0000313" key="3">
    <source>
        <dbReference type="Proteomes" id="UP000249341"/>
    </source>
</evidence>
<dbReference type="EMBL" id="QLMJ01000024">
    <property type="protein sequence ID" value="RAK27133.1"/>
    <property type="molecule type" value="Genomic_DNA"/>
</dbReference>
<feature type="compositionally biased region" description="Basic and acidic residues" evidence="1">
    <location>
        <begin position="1"/>
        <end position="13"/>
    </location>
</feature>
<feature type="region of interest" description="Disordered" evidence="1">
    <location>
        <begin position="1"/>
        <end position="34"/>
    </location>
</feature>
<evidence type="ECO:0000313" key="2">
    <source>
        <dbReference type="EMBL" id="RAK27133.1"/>
    </source>
</evidence>
<dbReference type="Proteomes" id="UP000249341">
    <property type="component" value="Unassembled WGS sequence"/>
</dbReference>
<proteinExistence type="predicted"/>
<sequence>MTVVHSDETRDATDWAATPDVSAEPVTPLDADDGTIVGRCADQVLRSLDDPDGVLSAFSSLTPPPNP</sequence>
<dbReference type="OrthoDB" id="3404237at2"/>
<dbReference type="RefSeq" id="WP_146617039.1">
    <property type="nucleotide sequence ID" value="NZ_JACHWI010000004.1"/>
</dbReference>
<evidence type="ECO:0000256" key="1">
    <source>
        <dbReference type="SAM" id="MobiDB-lite"/>
    </source>
</evidence>
<accession>A0A327YZ72</accession>
<dbReference type="AlphaFoldDB" id="A0A327YZ72"/>
<comment type="caution">
    <text evidence="2">The sequence shown here is derived from an EMBL/GenBank/DDBJ whole genome shotgun (WGS) entry which is preliminary data.</text>
</comment>
<name>A0A327YZ72_9ACTN</name>
<evidence type="ECO:0008006" key="4">
    <source>
        <dbReference type="Google" id="ProtNLM"/>
    </source>
</evidence>
<keyword evidence="3" id="KW-1185">Reference proteome</keyword>